<evidence type="ECO:0000313" key="11">
    <source>
        <dbReference type="Proteomes" id="UP000278222"/>
    </source>
</evidence>
<comment type="pathway">
    <text evidence="2 9">Carbohydrate degradation; pentose phosphate pathway; D-glyceraldehyde 3-phosphate and beta-D-fructose 6-phosphate from D-ribose 5-phosphate and D-xylulose 5-phosphate (non-oxidative stage): step 2/3.</text>
</comment>
<dbReference type="HAMAP" id="MF_00494">
    <property type="entry name" value="Transaldolase_3b"/>
    <property type="match status" value="1"/>
</dbReference>
<accession>A0A3N1KXP4</accession>
<keyword evidence="4 9" id="KW-0963">Cytoplasm</keyword>
<dbReference type="Pfam" id="PF00923">
    <property type="entry name" value="TAL_FSA"/>
    <property type="match status" value="1"/>
</dbReference>
<comment type="catalytic activity">
    <reaction evidence="8 9">
        <text>D-sedoheptulose 7-phosphate + D-glyceraldehyde 3-phosphate = D-erythrose 4-phosphate + beta-D-fructose 6-phosphate</text>
        <dbReference type="Rhea" id="RHEA:17053"/>
        <dbReference type="ChEBI" id="CHEBI:16897"/>
        <dbReference type="ChEBI" id="CHEBI:57483"/>
        <dbReference type="ChEBI" id="CHEBI:57634"/>
        <dbReference type="ChEBI" id="CHEBI:59776"/>
        <dbReference type="EC" id="2.2.1.2"/>
    </reaction>
</comment>
<evidence type="ECO:0000256" key="3">
    <source>
        <dbReference type="ARBA" id="ARBA00005740"/>
    </source>
</evidence>
<dbReference type="RefSeq" id="WP_123692715.1">
    <property type="nucleotide sequence ID" value="NZ_AP019700.1"/>
</dbReference>
<keyword evidence="5 9" id="KW-0808">Transferase</keyword>
<dbReference type="Proteomes" id="UP000278222">
    <property type="component" value="Unassembled WGS sequence"/>
</dbReference>
<keyword evidence="11" id="KW-1185">Reference proteome</keyword>
<dbReference type="GO" id="GO:0004801">
    <property type="term" value="F:transaldolase activity"/>
    <property type="evidence" value="ECO:0007669"/>
    <property type="project" value="UniProtKB-UniRule"/>
</dbReference>
<dbReference type="GO" id="GO:0042182">
    <property type="term" value="P:ketone catabolic process"/>
    <property type="evidence" value="ECO:0007669"/>
    <property type="project" value="UniProtKB-ARBA"/>
</dbReference>
<dbReference type="InterPro" id="IPR004731">
    <property type="entry name" value="Transaldolase_3B/F6P_aldolase"/>
</dbReference>
<evidence type="ECO:0000256" key="5">
    <source>
        <dbReference type="ARBA" id="ARBA00022679"/>
    </source>
</evidence>
<dbReference type="CDD" id="cd00956">
    <property type="entry name" value="Transaldolase_FSA"/>
    <property type="match status" value="1"/>
</dbReference>
<dbReference type="InterPro" id="IPR033919">
    <property type="entry name" value="TSA/FSA_arc/bac"/>
</dbReference>
<dbReference type="GO" id="GO:0006098">
    <property type="term" value="P:pentose-phosphate shunt"/>
    <property type="evidence" value="ECO:0007669"/>
    <property type="project" value="UniProtKB-UniRule"/>
</dbReference>
<dbReference type="GO" id="GO:0005737">
    <property type="term" value="C:cytoplasm"/>
    <property type="evidence" value="ECO:0007669"/>
    <property type="project" value="UniProtKB-SubCell"/>
</dbReference>
<evidence type="ECO:0000256" key="8">
    <source>
        <dbReference type="ARBA" id="ARBA00048810"/>
    </source>
</evidence>
<evidence type="ECO:0000256" key="9">
    <source>
        <dbReference type="HAMAP-Rule" id="MF_00494"/>
    </source>
</evidence>
<reference evidence="10 11" key="1">
    <citation type="submission" date="2018-11" db="EMBL/GenBank/DDBJ databases">
        <title>Genomic Encyclopedia of Type Strains, Phase IV (KMG-IV): sequencing the most valuable type-strain genomes for metagenomic binning, comparative biology and taxonomic classification.</title>
        <authorList>
            <person name="Goeker M."/>
        </authorList>
    </citation>
    <scope>NUCLEOTIDE SEQUENCE [LARGE SCALE GENOMIC DNA]</scope>
    <source>
        <strain evidence="10 11">DSM 5900</strain>
    </source>
</reference>
<dbReference type="FunFam" id="3.20.20.70:FF:000018">
    <property type="entry name" value="Probable transaldolase"/>
    <property type="match status" value="1"/>
</dbReference>
<dbReference type="NCBIfam" id="TIGR00875">
    <property type="entry name" value="fsa_talC_mipB"/>
    <property type="match status" value="1"/>
</dbReference>
<name>A0A3N1KXP4_9PROT</name>
<dbReference type="PANTHER" id="PTHR10683">
    <property type="entry name" value="TRANSALDOLASE"/>
    <property type="match status" value="1"/>
</dbReference>
<evidence type="ECO:0000256" key="6">
    <source>
        <dbReference type="ARBA" id="ARBA00023126"/>
    </source>
</evidence>
<dbReference type="Gene3D" id="3.20.20.70">
    <property type="entry name" value="Aldolase class I"/>
    <property type="match status" value="1"/>
</dbReference>
<proteinExistence type="inferred from homology"/>
<dbReference type="PANTHER" id="PTHR10683:SF40">
    <property type="entry name" value="FRUCTOSE-6-PHOSPHATE ALDOLASE 1-RELATED"/>
    <property type="match status" value="1"/>
</dbReference>
<comment type="caution">
    <text evidence="10">The sequence shown here is derived from an EMBL/GenBank/DDBJ whole genome shotgun (WGS) entry which is preliminary data.</text>
</comment>
<dbReference type="InterPro" id="IPR022999">
    <property type="entry name" value="Transaldolase_3B"/>
</dbReference>
<comment type="similarity">
    <text evidence="3 9">Belongs to the transaldolase family. Type 3B subfamily.</text>
</comment>
<dbReference type="EMBL" id="RJKX01000015">
    <property type="protein sequence ID" value="ROP84634.1"/>
    <property type="molecule type" value="Genomic_DNA"/>
</dbReference>
<dbReference type="GO" id="GO:0016832">
    <property type="term" value="F:aldehyde-lyase activity"/>
    <property type="evidence" value="ECO:0007669"/>
    <property type="project" value="InterPro"/>
</dbReference>
<dbReference type="InterPro" id="IPR001585">
    <property type="entry name" value="TAL/FSA"/>
</dbReference>
<keyword evidence="7 9" id="KW-0704">Schiff base</keyword>
<protein>
    <recommendedName>
        <fullName evidence="9">Probable transaldolase</fullName>
        <ecNumber evidence="9">2.2.1.2</ecNumber>
    </recommendedName>
</protein>
<comment type="subcellular location">
    <subcellularLocation>
        <location evidence="1 9">Cytoplasm</location>
    </subcellularLocation>
</comment>
<dbReference type="PROSITE" id="PS01054">
    <property type="entry name" value="TRANSALDOLASE_1"/>
    <property type="match status" value="1"/>
</dbReference>
<sequence length="225" mass="23380">MKFFIDTADIAEIRELAATGLVDGVTTNPSLVAKTGRDFLEVVAEICAVVPGPVSAEVTATDHEGMLAEGRRLAAIAGNVAVKVPLTPAGLRTCKALTDEGTMVNVTLCFSAAQAILAAKAGATFVSPFVGRLDDIGIDGMLLIDEICTIYDQYPALETEVLVASVRNPGHVVAAAKMGAHVATLPPAVLRQMYHHPLTDKGLATFLADWAKTGQSILGGKAAAE</sequence>
<dbReference type="SUPFAM" id="SSF51569">
    <property type="entry name" value="Aldolase"/>
    <property type="match status" value="1"/>
</dbReference>
<gene>
    <name evidence="9" type="primary">tal</name>
    <name evidence="10" type="ORF">EDC65_3989</name>
</gene>
<evidence type="ECO:0000313" key="10">
    <source>
        <dbReference type="EMBL" id="ROP84634.1"/>
    </source>
</evidence>
<feature type="active site" description="Schiff-base intermediate with substrate" evidence="9">
    <location>
        <position position="83"/>
    </location>
</feature>
<dbReference type="InterPro" id="IPR018225">
    <property type="entry name" value="Transaldolase_AS"/>
</dbReference>
<dbReference type="AlphaFoldDB" id="A0A3N1KXP4"/>
<dbReference type="EC" id="2.2.1.2" evidence="9"/>
<evidence type="ECO:0000256" key="7">
    <source>
        <dbReference type="ARBA" id="ARBA00023270"/>
    </source>
</evidence>
<keyword evidence="6 9" id="KW-0570">Pentose shunt</keyword>
<dbReference type="GO" id="GO:0005975">
    <property type="term" value="P:carbohydrate metabolic process"/>
    <property type="evidence" value="ECO:0007669"/>
    <property type="project" value="InterPro"/>
</dbReference>
<evidence type="ECO:0000256" key="4">
    <source>
        <dbReference type="ARBA" id="ARBA00022490"/>
    </source>
</evidence>
<dbReference type="InterPro" id="IPR013785">
    <property type="entry name" value="Aldolase_TIM"/>
</dbReference>
<evidence type="ECO:0000256" key="1">
    <source>
        <dbReference type="ARBA" id="ARBA00004496"/>
    </source>
</evidence>
<comment type="function">
    <text evidence="9">Transaldolase is important for the balance of metabolites in the pentose-phosphate pathway.</text>
</comment>
<dbReference type="UniPathway" id="UPA00115">
    <property type="reaction ID" value="UER00414"/>
</dbReference>
<dbReference type="OrthoDB" id="9807051at2"/>
<evidence type="ECO:0000256" key="2">
    <source>
        <dbReference type="ARBA" id="ARBA00004857"/>
    </source>
</evidence>
<organism evidence="10 11">
    <name type="scientific">Stella humosa</name>
    <dbReference type="NCBI Taxonomy" id="94"/>
    <lineage>
        <taxon>Bacteria</taxon>
        <taxon>Pseudomonadati</taxon>
        <taxon>Pseudomonadota</taxon>
        <taxon>Alphaproteobacteria</taxon>
        <taxon>Rhodospirillales</taxon>
        <taxon>Stellaceae</taxon>
        <taxon>Stella</taxon>
    </lineage>
</organism>